<dbReference type="EMBL" id="DAKRPA010000255">
    <property type="protein sequence ID" value="DAZ94351.1"/>
    <property type="molecule type" value="Genomic_DNA"/>
</dbReference>
<feature type="compositionally biased region" description="Low complexity" evidence="1">
    <location>
        <begin position="164"/>
        <end position="181"/>
    </location>
</feature>
<proteinExistence type="predicted"/>
<protein>
    <recommendedName>
        <fullName evidence="4">EF-hand domain-containing protein</fullName>
    </recommendedName>
</protein>
<feature type="compositionally biased region" description="Basic and acidic residues" evidence="1">
    <location>
        <begin position="8"/>
        <end position="18"/>
    </location>
</feature>
<feature type="compositionally biased region" description="Acidic residues" evidence="1">
    <location>
        <begin position="91"/>
        <end position="100"/>
    </location>
</feature>
<gene>
    <name evidence="2" type="ORF">N0F65_000915</name>
</gene>
<evidence type="ECO:0000256" key="1">
    <source>
        <dbReference type="SAM" id="MobiDB-lite"/>
    </source>
</evidence>
<feature type="region of interest" description="Disordered" evidence="1">
    <location>
        <begin position="161"/>
        <end position="207"/>
    </location>
</feature>
<organism evidence="2 3">
    <name type="scientific">Lagenidium giganteum</name>
    <dbReference type="NCBI Taxonomy" id="4803"/>
    <lineage>
        <taxon>Eukaryota</taxon>
        <taxon>Sar</taxon>
        <taxon>Stramenopiles</taxon>
        <taxon>Oomycota</taxon>
        <taxon>Peronosporomycetes</taxon>
        <taxon>Pythiales</taxon>
        <taxon>Pythiaceae</taxon>
    </lineage>
</organism>
<dbReference type="AlphaFoldDB" id="A0AAV2YJR6"/>
<accession>A0AAV2YJR6</accession>
<evidence type="ECO:0000313" key="3">
    <source>
        <dbReference type="Proteomes" id="UP001146120"/>
    </source>
</evidence>
<reference evidence="2" key="2">
    <citation type="journal article" date="2023" name="Microbiol Resour">
        <title>Decontamination and Annotation of the Draft Genome Sequence of the Oomycete Lagenidium giganteum ARSEF 373.</title>
        <authorList>
            <person name="Morgan W.R."/>
            <person name="Tartar A."/>
        </authorList>
    </citation>
    <scope>NUCLEOTIDE SEQUENCE</scope>
    <source>
        <strain evidence="2">ARSEF 373</strain>
    </source>
</reference>
<evidence type="ECO:0000313" key="2">
    <source>
        <dbReference type="EMBL" id="DAZ94351.1"/>
    </source>
</evidence>
<evidence type="ECO:0008006" key="4">
    <source>
        <dbReference type="Google" id="ProtNLM"/>
    </source>
</evidence>
<dbReference type="Proteomes" id="UP001146120">
    <property type="component" value="Unassembled WGS sequence"/>
</dbReference>
<comment type="caution">
    <text evidence="2">The sequence shown here is derived from an EMBL/GenBank/DDBJ whole genome shotgun (WGS) entry which is preliminary data.</text>
</comment>
<reference evidence="2" key="1">
    <citation type="submission" date="2022-11" db="EMBL/GenBank/DDBJ databases">
        <authorList>
            <person name="Morgan W.R."/>
            <person name="Tartar A."/>
        </authorList>
    </citation>
    <scope>NUCLEOTIDE SEQUENCE</scope>
    <source>
        <strain evidence="2">ARSEF 373</strain>
    </source>
</reference>
<sequence>MSTILSSSKEHITIKPEPTHSLPAIKPEPRPVLAPLLTSCCGDHGYSSDDESQDSWLDPLMLPGADSRPLSTRASKRKLSSEREAPLDTAALDDEENEDEDASFLLADEEEYGMPEFEEESTTSEVRLCSKWITTSDVGSSLDAMPYQSVVSPVVAAKTTQHHSSSTSSSASLPSSSIGNSYLLPNPNPMSSSIHPAPLPGPQSIFVNDQDIPDMVNLFSSMYTPNEEPNRFNSTPLSIMVPTSQMYSNLFPFSTSNGTSLPQNLHVTHNAATNQFEYFTPPGLANNRFLEQHGPSIFLSADSLSPAPKMANQPQSSAFLHNNTVVAAAAAAAAMANSAAALNTMRKLNTTYGVPIAPLQRAIPLELPLKPKRGLPQTATATIATGSGAPSKVSKMTITPDISDFKLVQIFHNFCDPGTKRLHYPKFQQLLQTHQIKEDLSGSINSSSGNHANPNAPIAHEAQALFKILDAGSVGFLDLEKFMSSFQICNRCTEAKRRAHSAFCASQGQAFVSTALERQLMEDVAPVIVRVVPTTYEGAKVKSCEHYQWTWCEGFEKTGNEKCKGTNRHDKCPKYLANCTLWKHKLPPKNRKAKVFENQESPSKKFKHFA</sequence>
<keyword evidence="3" id="KW-1185">Reference proteome</keyword>
<name>A0AAV2YJR6_9STRA</name>
<feature type="region of interest" description="Disordered" evidence="1">
    <location>
        <begin position="1"/>
        <end position="100"/>
    </location>
</feature>